<dbReference type="EMBL" id="KB445802">
    <property type="protein sequence ID" value="EMD34823.1"/>
    <property type="molecule type" value="Genomic_DNA"/>
</dbReference>
<evidence type="ECO:0000313" key="2">
    <source>
        <dbReference type="Proteomes" id="UP000016930"/>
    </source>
</evidence>
<sequence length="565" mass="63865">MRPKPSTLVRRARGSTKRILMTIARRFSGRKADRSNATDPPEDGEVRCHRMFENRDILYLICEEVGARLENRDDWDAVNCRRTLAGLARVSWAFSDPALSMLWRDLTELHPILALRSFPLLRGGDPVSPQSSKWLRVPYYLSKVHILRLDTTSPDSSDDVCLLRFINEVYLGGGCPFPALDTLHWRACFSSPVDDVLDLIPRRLHSIHVTVFEDSGRPSFDSECADLISDIYSTTPFLRVFELSSQCLPAHMPPISSLTSLERLTLSVWGHAPKGTPILPSLSALQSLVHLNIHCWIPHRTELQSLTLSALRTLSITGVPSVAAIRAIQFIDAPNLYSLHVQAYWVHEDGVSTECFTMMHSIKTSYGNSLRTFTMEQIPPYPGSFGIGKQRLLEVIEPLLQLRDLTALQIQLPLWDLVFESADAQKIALAWPQIITLSIDHPMWDCDQNRPTVDNLVEFAQLCPDLCSLALPAISLCSDVSVDQVIEKVRTPSSLQHLVVHRSAWMSSTTDAARILDCLYPNLDVVTSMQRTWTSEWWCVLVELDKLRQCRIQSKDSLNVRSHEQ</sequence>
<name>M2QCS9_CERS8</name>
<dbReference type="STRING" id="914234.M2QCS9"/>
<keyword evidence="2" id="KW-1185">Reference proteome</keyword>
<dbReference type="Gene3D" id="3.80.10.10">
    <property type="entry name" value="Ribonuclease Inhibitor"/>
    <property type="match status" value="1"/>
</dbReference>
<evidence type="ECO:0008006" key="3">
    <source>
        <dbReference type="Google" id="ProtNLM"/>
    </source>
</evidence>
<dbReference type="HOGENOM" id="CLU_021164_0_2_1"/>
<dbReference type="Proteomes" id="UP000016930">
    <property type="component" value="Unassembled WGS sequence"/>
</dbReference>
<reference evidence="1 2" key="1">
    <citation type="journal article" date="2012" name="Proc. Natl. Acad. Sci. U.S.A.">
        <title>Comparative genomics of Ceriporiopsis subvermispora and Phanerochaete chrysosporium provide insight into selective ligninolysis.</title>
        <authorList>
            <person name="Fernandez-Fueyo E."/>
            <person name="Ruiz-Duenas F.J."/>
            <person name="Ferreira P."/>
            <person name="Floudas D."/>
            <person name="Hibbett D.S."/>
            <person name="Canessa P."/>
            <person name="Larrondo L.F."/>
            <person name="James T.Y."/>
            <person name="Seelenfreund D."/>
            <person name="Lobos S."/>
            <person name="Polanco R."/>
            <person name="Tello M."/>
            <person name="Honda Y."/>
            <person name="Watanabe T."/>
            <person name="Watanabe T."/>
            <person name="Ryu J.S."/>
            <person name="Kubicek C.P."/>
            <person name="Schmoll M."/>
            <person name="Gaskell J."/>
            <person name="Hammel K.E."/>
            <person name="St John F.J."/>
            <person name="Vanden Wymelenberg A."/>
            <person name="Sabat G."/>
            <person name="Splinter BonDurant S."/>
            <person name="Syed K."/>
            <person name="Yadav J.S."/>
            <person name="Doddapaneni H."/>
            <person name="Subramanian V."/>
            <person name="Lavin J.L."/>
            <person name="Oguiza J.A."/>
            <person name="Perez G."/>
            <person name="Pisabarro A.G."/>
            <person name="Ramirez L."/>
            <person name="Santoyo F."/>
            <person name="Master E."/>
            <person name="Coutinho P.M."/>
            <person name="Henrissat B."/>
            <person name="Lombard V."/>
            <person name="Magnuson J.K."/>
            <person name="Kuees U."/>
            <person name="Hori C."/>
            <person name="Igarashi K."/>
            <person name="Samejima M."/>
            <person name="Held B.W."/>
            <person name="Barry K.W."/>
            <person name="LaButti K.M."/>
            <person name="Lapidus A."/>
            <person name="Lindquist E.A."/>
            <person name="Lucas S.M."/>
            <person name="Riley R."/>
            <person name="Salamov A.A."/>
            <person name="Hoffmeister D."/>
            <person name="Schwenk D."/>
            <person name="Hadar Y."/>
            <person name="Yarden O."/>
            <person name="de Vries R.P."/>
            <person name="Wiebenga A."/>
            <person name="Stenlid J."/>
            <person name="Eastwood D."/>
            <person name="Grigoriev I.V."/>
            <person name="Berka R.M."/>
            <person name="Blanchette R.A."/>
            <person name="Kersten P."/>
            <person name="Martinez A.T."/>
            <person name="Vicuna R."/>
            <person name="Cullen D."/>
        </authorList>
    </citation>
    <scope>NUCLEOTIDE SEQUENCE [LARGE SCALE GENOMIC DNA]</scope>
    <source>
        <strain evidence="1 2">B</strain>
    </source>
</reference>
<dbReference type="InterPro" id="IPR032675">
    <property type="entry name" value="LRR_dom_sf"/>
</dbReference>
<dbReference type="AlphaFoldDB" id="M2QCS9"/>
<proteinExistence type="predicted"/>
<dbReference type="OrthoDB" id="3543113at2759"/>
<evidence type="ECO:0000313" key="1">
    <source>
        <dbReference type="EMBL" id="EMD34823.1"/>
    </source>
</evidence>
<organism evidence="1 2">
    <name type="scientific">Ceriporiopsis subvermispora (strain B)</name>
    <name type="common">White-rot fungus</name>
    <name type="synonym">Gelatoporia subvermispora</name>
    <dbReference type="NCBI Taxonomy" id="914234"/>
    <lineage>
        <taxon>Eukaryota</taxon>
        <taxon>Fungi</taxon>
        <taxon>Dikarya</taxon>
        <taxon>Basidiomycota</taxon>
        <taxon>Agaricomycotina</taxon>
        <taxon>Agaricomycetes</taxon>
        <taxon>Polyporales</taxon>
        <taxon>Gelatoporiaceae</taxon>
        <taxon>Gelatoporia</taxon>
    </lineage>
</organism>
<accession>M2QCS9</accession>
<dbReference type="SUPFAM" id="SSF52047">
    <property type="entry name" value="RNI-like"/>
    <property type="match status" value="1"/>
</dbReference>
<gene>
    <name evidence="1" type="ORF">CERSUDRAFT_117001</name>
</gene>
<protein>
    <recommendedName>
        <fullName evidence="3">F-box domain-containing protein</fullName>
    </recommendedName>
</protein>